<dbReference type="EMBL" id="BMNW01000006">
    <property type="protein sequence ID" value="GGM16416.1"/>
    <property type="molecule type" value="Genomic_DNA"/>
</dbReference>
<dbReference type="InterPro" id="IPR029016">
    <property type="entry name" value="GAF-like_dom_sf"/>
</dbReference>
<dbReference type="InterPro" id="IPR000719">
    <property type="entry name" value="Prot_kinase_dom"/>
</dbReference>
<dbReference type="InterPro" id="IPR053159">
    <property type="entry name" value="Hybrid_Histidine_Kinase"/>
</dbReference>
<evidence type="ECO:0000256" key="1">
    <source>
        <dbReference type="ARBA" id="ARBA00000085"/>
    </source>
</evidence>
<dbReference type="SUPFAM" id="SSF47384">
    <property type="entry name" value="Homodimeric domain of signal transducing histidine kinase"/>
    <property type="match status" value="1"/>
</dbReference>
<dbReference type="PANTHER" id="PTHR43642:SF1">
    <property type="entry name" value="HYBRID SIGNAL TRANSDUCTION HISTIDINE KINASE G"/>
    <property type="match status" value="1"/>
</dbReference>
<dbReference type="InterPro" id="IPR008271">
    <property type="entry name" value="Ser/Thr_kinase_AS"/>
</dbReference>
<dbReference type="CDD" id="cd00130">
    <property type="entry name" value="PAS"/>
    <property type="match status" value="1"/>
</dbReference>
<dbReference type="InterPro" id="IPR041664">
    <property type="entry name" value="AAA_16"/>
</dbReference>
<dbReference type="Proteomes" id="UP000616499">
    <property type="component" value="Unassembled WGS sequence"/>
</dbReference>
<dbReference type="Pfam" id="PF13191">
    <property type="entry name" value="AAA_16"/>
    <property type="match status" value="1"/>
</dbReference>
<dbReference type="Pfam" id="PF00069">
    <property type="entry name" value="Pkinase"/>
    <property type="match status" value="1"/>
</dbReference>
<dbReference type="CDD" id="cd14014">
    <property type="entry name" value="STKc_PknB_like"/>
    <property type="match status" value="1"/>
</dbReference>
<dbReference type="SMART" id="SM00387">
    <property type="entry name" value="HATPase_c"/>
    <property type="match status" value="1"/>
</dbReference>
<dbReference type="InterPro" id="IPR013655">
    <property type="entry name" value="PAS_fold_3"/>
</dbReference>
<evidence type="ECO:0000256" key="3">
    <source>
        <dbReference type="ARBA" id="ARBA00022553"/>
    </source>
</evidence>
<feature type="domain" description="Protein kinase" evidence="4">
    <location>
        <begin position="1"/>
        <end position="277"/>
    </location>
</feature>
<dbReference type="Gene3D" id="3.30.450.20">
    <property type="entry name" value="PAS domain"/>
    <property type="match status" value="1"/>
</dbReference>
<dbReference type="Gene3D" id="3.40.50.300">
    <property type="entry name" value="P-loop containing nucleotide triphosphate hydrolases"/>
    <property type="match status" value="1"/>
</dbReference>
<name>A0ABQ2GXC4_9PSED</name>
<dbReference type="InterPro" id="IPR005467">
    <property type="entry name" value="His_kinase_dom"/>
</dbReference>
<accession>A0ABQ2GXC4</accession>
<dbReference type="InterPro" id="IPR036097">
    <property type="entry name" value="HisK_dim/P_sf"/>
</dbReference>
<dbReference type="Gene3D" id="1.10.510.10">
    <property type="entry name" value="Transferase(Phosphotransferase) domain 1"/>
    <property type="match status" value="1"/>
</dbReference>
<feature type="domain" description="PAS" evidence="6">
    <location>
        <begin position="1477"/>
        <end position="1522"/>
    </location>
</feature>
<keyword evidence="7" id="KW-0808">Transferase</keyword>
<dbReference type="SUPFAM" id="SSF56112">
    <property type="entry name" value="Protein kinase-like (PK-like)"/>
    <property type="match status" value="1"/>
</dbReference>
<dbReference type="PRINTS" id="PR00344">
    <property type="entry name" value="BCTRLSENSOR"/>
</dbReference>
<dbReference type="CDD" id="cd02019">
    <property type="entry name" value="NK"/>
    <property type="match status" value="1"/>
</dbReference>
<dbReference type="Pfam" id="PF02518">
    <property type="entry name" value="HATPase_c"/>
    <property type="match status" value="1"/>
</dbReference>
<dbReference type="Pfam" id="PF00512">
    <property type="entry name" value="HisKA"/>
    <property type="match status" value="1"/>
</dbReference>
<evidence type="ECO:0000259" key="6">
    <source>
        <dbReference type="PROSITE" id="PS50112"/>
    </source>
</evidence>
<dbReference type="SMART" id="SM00388">
    <property type="entry name" value="HisKA"/>
    <property type="match status" value="1"/>
</dbReference>
<dbReference type="Gene3D" id="3.30.450.40">
    <property type="match status" value="1"/>
</dbReference>
<keyword evidence="8" id="KW-1185">Reference proteome</keyword>
<evidence type="ECO:0000313" key="7">
    <source>
        <dbReference type="EMBL" id="GGM16416.1"/>
    </source>
</evidence>
<evidence type="ECO:0000256" key="2">
    <source>
        <dbReference type="ARBA" id="ARBA00012438"/>
    </source>
</evidence>
<evidence type="ECO:0000313" key="8">
    <source>
        <dbReference type="Proteomes" id="UP000616499"/>
    </source>
</evidence>
<dbReference type="GO" id="GO:0016301">
    <property type="term" value="F:kinase activity"/>
    <property type="evidence" value="ECO:0007669"/>
    <property type="project" value="UniProtKB-KW"/>
</dbReference>
<dbReference type="PROSITE" id="PS50109">
    <property type="entry name" value="HIS_KIN"/>
    <property type="match status" value="1"/>
</dbReference>
<dbReference type="SUPFAM" id="SSF55785">
    <property type="entry name" value="PYP-like sensor domain (PAS domain)"/>
    <property type="match status" value="1"/>
</dbReference>
<dbReference type="Gene3D" id="1.10.287.130">
    <property type="match status" value="1"/>
</dbReference>
<dbReference type="Gene3D" id="3.30.565.10">
    <property type="entry name" value="Histidine kinase-like ATPase, C-terminal domain"/>
    <property type="match status" value="1"/>
</dbReference>
<dbReference type="InterPro" id="IPR035965">
    <property type="entry name" value="PAS-like_dom_sf"/>
</dbReference>
<dbReference type="InterPro" id="IPR004358">
    <property type="entry name" value="Sig_transdc_His_kin-like_C"/>
</dbReference>
<organism evidence="7 8">
    <name type="scientific">Pseudomonas asuensis</name>
    <dbReference type="NCBI Taxonomy" id="1825787"/>
    <lineage>
        <taxon>Bacteria</taxon>
        <taxon>Pseudomonadati</taxon>
        <taxon>Pseudomonadota</taxon>
        <taxon>Gammaproteobacteria</taxon>
        <taxon>Pseudomonadales</taxon>
        <taxon>Pseudomonadaceae</taxon>
        <taxon>Pseudomonas</taxon>
    </lineage>
</organism>
<dbReference type="PROSITE" id="PS50112">
    <property type="entry name" value="PAS"/>
    <property type="match status" value="1"/>
</dbReference>
<comment type="caution">
    <text evidence="7">The sequence shown here is derived from an EMBL/GenBank/DDBJ whole genome shotgun (WGS) entry which is preliminary data.</text>
</comment>
<keyword evidence="7" id="KW-0418">Kinase</keyword>
<sequence>MSGQVQQIPLDEAWLQGLSWEPFDSEHTHRFSVRDPITGKTWLACTAALHTDRTACQRLEREFALRHLLQPEWALIPIAYIPTQKGPVLLLDDQQGRPVGPLVSGDDRIECFIVRALAATHALGCLHAQGLLHQDIKPDNFVCVSDSGIRLTGFGNTIPLSQAETLRNGALQGTVDYMSPEQLHGAQGSVDVRSDLYALGMTLYEWLTGRLPFSGGDAVEWFHSHLAREPAPPSRFDTTIPPVLDQIILTLIKKNPAERYQTAKALALELECCLQTLRQPERSTFSPAISSILNTRDTFVGREQELGHMAVALDRVKRSHGCEFILVEGYSGTGKSTLVRQFASNLHSHDTCFIEGKFDQLKQTPFSPLAQALNSLVIRAMGEGNERLSFLRHRLDQALGKQVGLLMSIIPDLYLLTGPVTYTPSLPANEVHTRLNEALVALLSVFGSPERPLVLFLDDLQWLDTATLTFILHVVKAGISDFLFIGAYRENDARLPGEFQMFLQQLTDSSSNLTMLPLRPLSPDETGRLIEHYLKSGAVSINALAGAVQDKTGGNPFFTQQLIRYLLEEKRLEQREGCWQWDMDHLEQHHYADNVIDLMLSRLERLPASCLVVLQTLALMGNDTPLAALADLCGLSTSDVQHQLQPALRASLVNEQDGYYRLSHDRVQETVYGSIPEAQRLEEHARVACYLIDRIATAGQPEAHYAIASHIQRAGIAAFQPADYSLITTALLNAARCAKAAAATHAALKYLQQAEALMDVACRPMDDQRRALNLLYLQCLLLSMQLEAVPHRLELVLAQLTSPAERAEFHQLGVELRGLQSDYQGAVDVATVALKELGIDLANLKAPWDEICRWLDTHGIESILHLPLMTNDSIKPVVGLLSSMIIPATVVDAELSFRQQCHLMLLTLMHGLTGAGAEGMAWLGVLIAQRHGFYAKGYELARTALSVVEQHGFHAARAGVLVPLDQVSVWTQPVESALDYARQACAVSYTEGNLTTSSYACMHIVFDLMVAGKPLSEVKEHLELARSFTERIDFQDVQMAIRCFEQYVHQLGTSAPSRDHIRSETTVVLFWEALLRGMSAYHFGYYADAQSALERAAQVAWSVPAHIHLVDLHLFQALTYAALAGTGSPEEALAAMEPHRQQLHAWAEINPGVFKDKATLLDAEHARVAGDGLNALALYEKAAMLAGRYGFVPVQALAHELAARHCFAHDLHVASQSHLDSAKRYYKIWEANAKVTQLDRHHPWSESASVGRAPATVDSQENLDLISVLKASQALSQELELDKLIARLMTNTLIHAGAQRGVLLFVEQENAVVAASSWVEPNQDVAIDLVSEPAKPQWLPISVLNTAIRSKKPVVLTDACQPSRFSGDVYFTDHKVRALLCLPLLRQGEVVGALYMENNLMPGVFTQERTQVLELLAAQAAISLETARLYEELVAENQRRQAVETALRESESFLKLGQQISNIGIYRWNPVTDEAVWTSEMYALFGITGSDVPPGYVGLWDLIHPDDLAGFQAHVNKAVRARGPYRYEIRITTPEGKEKRLETMGHLDGETYIGAVIDLTEVRTTESELRNARAELTRAAQSTILGELAASIAHEINQPLASIVTNASAGIRWLDRPVPELSETRESLEEIAKEGKRAGDIVHALRSLTKQATPDLQPLLIDEVIATVLRLISGEIEHRHVMLTSRLAAGGGVVLGDRVLLQQVVLNLINNALEAMLQASQSPCQLEVCSNVVALDYVVVSIEDTGIGIPDKHREQLFDAFFSTKSSGMGMGLAICRSVIQSHGGSIHAFTGRKRGSVFVFTLPLAAQKQG</sequence>
<evidence type="ECO:0000259" key="5">
    <source>
        <dbReference type="PROSITE" id="PS50109"/>
    </source>
</evidence>
<dbReference type="InterPro" id="IPR036890">
    <property type="entry name" value="HATPase_C_sf"/>
</dbReference>
<dbReference type="SUPFAM" id="SSF55781">
    <property type="entry name" value="GAF domain-like"/>
    <property type="match status" value="1"/>
</dbReference>
<dbReference type="PANTHER" id="PTHR43642">
    <property type="entry name" value="HYBRID SIGNAL TRANSDUCTION HISTIDINE KINASE G"/>
    <property type="match status" value="1"/>
</dbReference>
<reference evidence="8" key="1">
    <citation type="journal article" date="2019" name="Int. J. Syst. Evol. Microbiol.">
        <title>The Global Catalogue of Microorganisms (GCM) 10K type strain sequencing project: providing services to taxonomists for standard genome sequencing and annotation.</title>
        <authorList>
            <consortium name="The Broad Institute Genomics Platform"/>
            <consortium name="The Broad Institute Genome Sequencing Center for Infectious Disease"/>
            <person name="Wu L."/>
            <person name="Ma J."/>
        </authorList>
    </citation>
    <scope>NUCLEOTIDE SEQUENCE [LARGE SCALE GENOMIC DNA]</scope>
    <source>
        <strain evidence="8">JCM 13501</strain>
    </source>
</reference>
<dbReference type="PROSITE" id="PS00108">
    <property type="entry name" value="PROTEIN_KINASE_ST"/>
    <property type="match status" value="1"/>
</dbReference>
<protein>
    <recommendedName>
        <fullName evidence="2">histidine kinase</fullName>
        <ecNumber evidence="2">2.7.13.3</ecNumber>
    </recommendedName>
</protein>
<gene>
    <name evidence="7" type="ORF">GCM10009425_29190</name>
</gene>
<dbReference type="RefSeq" id="WP_188866858.1">
    <property type="nucleotide sequence ID" value="NZ_BMNW01000006.1"/>
</dbReference>
<dbReference type="InterPro" id="IPR027417">
    <property type="entry name" value="P-loop_NTPase"/>
</dbReference>
<dbReference type="EC" id="2.7.13.3" evidence="2"/>
<dbReference type="InterPro" id="IPR011009">
    <property type="entry name" value="Kinase-like_dom_sf"/>
</dbReference>
<evidence type="ECO:0000259" key="4">
    <source>
        <dbReference type="PROSITE" id="PS50011"/>
    </source>
</evidence>
<keyword evidence="3" id="KW-0597">Phosphoprotein</keyword>
<dbReference type="InterPro" id="IPR000014">
    <property type="entry name" value="PAS"/>
</dbReference>
<dbReference type="SMART" id="SM00065">
    <property type="entry name" value="GAF"/>
    <property type="match status" value="1"/>
</dbReference>
<dbReference type="PROSITE" id="PS50011">
    <property type="entry name" value="PROTEIN_KINASE_DOM"/>
    <property type="match status" value="1"/>
</dbReference>
<dbReference type="Pfam" id="PF01590">
    <property type="entry name" value="GAF"/>
    <property type="match status" value="1"/>
</dbReference>
<dbReference type="SUPFAM" id="SSF55874">
    <property type="entry name" value="ATPase domain of HSP90 chaperone/DNA topoisomerase II/histidine kinase"/>
    <property type="match status" value="1"/>
</dbReference>
<dbReference type="InterPro" id="IPR003018">
    <property type="entry name" value="GAF"/>
</dbReference>
<feature type="domain" description="Histidine kinase" evidence="5">
    <location>
        <begin position="1591"/>
        <end position="1807"/>
    </location>
</feature>
<dbReference type="SMART" id="SM00220">
    <property type="entry name" value="S_TKc"/>
    <property type="match status" value="1"/>
</dbReference>
<proteinExistence type="predicted"/>
<dbReference type="SUPFAM" id="SSF52540">
    <property type="entry name" value="P-loop containing nucleoside triphosphate hydrolases"/>
    <property type="match status" value="1"/>
</dbReference>
<dbReference type="InterPro" id="IPR003661">
    <property type="entry name" value="HisK_dim/P_dom"/>
</dbReference>
<dbReference type="InterPro" id="IPR003594">
    <property type="entry name" value="HATPase_dom"/>
</dbReference>
<dbReference type="Pfam" id="PF08447">
    <property type="entry name" value="PAS_3"/>
    <property type="match status" value="1"/>
</dbReference>
<comment type="catalytic activity">
    <reaction evidence="1">
        <text>ATP + protein L-histidine = ADP + protein N-phospho-L-histidine.</text>
        <dbReference type="EC" id="2.7.13.3"/>
    </reaction>
</comment>
<dbReference type="CDD" id="cd00082">
    <property type="entry name" value="HisKA"/>
    <property type="match status" value="1"/>
</dbReference>